<accession>A0AAU7GA84</accession>
<feature type="transmembrane region" description="Helical" evidence="1">
    <location>
        <begin position="102"/>
        <end position="121"/>
    </location>
</feature>
<keyword evidence="1" id="KW-0472">Membrane</keyword>
<name>A0AAU7GA84_9MICO</name>
<organism evidence="2">
    <name type="scientific">Leifsonia sp. NPDC080035</name>
    <dbReference type="NCBI Taxonomy" id="3143936"/>
    <lineage>
        <taxon>Bacteria</taxon>
        <taxon>Bacillati</taxon>
        <taxon>Actinomycetota</taxon>
        <taxon>Actinomycetes</taxon>
        <taxon>Micrococcales</taxon>
        <taxon>Microbacteriaceae</taxon>
        <taxon>Leifsonia</taxon>
    </lineage>
</organism>
<feature type="transmembrane region" description="Helical" evidence="1">
    <location>
        <begin position="12"/>
        <end position="35"/>
    </location>
</feature>
<dbReference type="RefSeq" id="WP_348787826.1">
    <property type="nucleotide sequence ID" value="NZ_CP157390.1"/>
</dbReference>
<keyword evidence="1" id="KW-0812">Transmembrane</keyword>
<dbReference type="Pfam" id="PF09900">
    <property type="entry name" value="DUF2127"/>
    <property type="match status" value="1"/>
</dbReference>
<protein>
    <submittedName>
        <fullName evidence="2">DUF2127 domain-containing protein</fullName>
    </submittedName>
</protein>
<evidence type="ECO:0000256" key="1">
    <source>
        <dbReference type="SAM" id="Phobius"/>
    </source>
</evidence>
<dbReference type="InterPro" id="IPR021125">
    <property type="entry name" value="DUF2127"/>
</dbReference>
<evidence type="ECO:0000313" key="2">
    <source>
        <dbReference type="EMBL" id="XBM47861.1"/>
    </source>
</evidence>
<reference evidence="2" key="1">
    <citation type="submission" date="2024-05" db="EMBL/GenBank/DDBJ databases">
        <title>The Natural Products Discovery Center: Release of the First 8490 Sequenced Strains for Exploring Actinobacteria Biosynthetic Diversity.</title>
        <authorList>
            <person name="Kalkreuter E."/>
            <person name="Kautsar S.A."/>
            <person name="Yang D."/>
            <person name="Bader C.D."/>
            <person name="Teijaro C.N."/>
            <person name="Fluegel L."/>
            <person name="Davis C.M."/>
            <person name="Simpson J.R."/>
            <person name="Lauterbach L."/>
            <person name="Steele A.D."/>
            <person name="Gui C."/>
            <person name="Meng S."/>
            <person name="Li G."/>
            <person name="Viehrig K."/>
            <person name="Ye F."/>
            <person name="Su P."/>
            <person name="Kiefer A.F."/>
            <person name="Nichols A."/>
            <person name="Cepeda A.J."/>
            <person name="Yan W."/>
            <person name="Fan B."/>
            <person name="Jiang Y."/>
            <person name="Adhikari A."/>
            <person name="Zheng C.-J."/>
            <person name="Schuster L."/>
            <person name="Cowan T.M."/>
            <person name="Smanski M.J."/>
            <person name="Chevrette M.G."/>
            <person name="de Carvalho L.P.S."/>
            <person name="Shen B."/>
        </authorList>
    </citation>
    <scope>NUCLEOTIDE SEQUENCE</scope>
    <source>
        <strain evidence="2">NPDC080035</strain>
    </source>
</reference>
<feature type="transmembrane region" description="Helical" evidence="1">
    <location>
        <begin position="75"/>
        <end position="95"/>
    </location>
</feature>
<feature type="transmembrane region" description="Helical" evidence="1">
    <location>
        <begin position="127"/>
        <end position="146"/>
    </location>
</feature>
<gene>
    <name evidence="2" type="ORF">AAME72_17585</name>
</gene>
<dbReference type="AlphaFoldDB" id="A0AAU7GA84"/>
<keyword evidence="1" id="KW-1133">Transmembrane helix</keyword>
<proteinExistence type="predicted"/>
<sequence length="175" mass="20022">MDRARILERTFRITVVLKGIDGVLELVGGILLLFLTPERLGLVVGFLTQHELDQDPDDPIANAVVRMSHHVTGSATLFGAVYLLLHGVVKVVLVWAVLRRRFWAYPWMIGFLLVFIGWQCWELTRHFGWGLVALTLFDILVVALTVREWRVQRRLREAERAETATEAERDAHPAE</sequence>
<dbReference type="EMBL" id="CP157390">
    <property type="protein sequence ID" value="XBM47861.1"/>
    <property type="molecule type" value="Genomic_DNA"/>
</dbReference>